<gene>
    <name evidence="1" type="ORF">O1611_g158</name>
</gene>
<accession>A0ACC2K1L9</accession>
<name>A0ACC2K1L9_9PEZI</name>
<dbReference type="Proteomes" id="UP001153332">
    <property type="component" value="Unassembled WGS sequence"/>
</dbReference>
<organism evidence="1 2">
    <name type="scientific">Lasiodiplodia mahajangana</name>
    <dbReference type="NCBI Taxonomy" id="1108764"/>
    <lineage>
        <taxon>Eukaryota</taxon>
        <taxon>Fungi</taxon>
        <taxon>Dikarya</taxon>
        <taxon>Ascomycota</taxon>
        <taxon>Pezizomycotina</taxon>
        <taxon>Dothideomycetes</taxon>
        <taxon>Dothideomycetes incertae sedis</taxon>
        <taxon>Botryosphaeriales</taxon>
        <taxon>Botryosphaeriaceae</taxon>
        <taxon>Lasiodiplodia</taxon>
    </lineage>
</organism>
<evidence type="ECO:0000313" key="2">
    <source>
        <dbReference type="Proteomes" id="UP001153332"/>
    </source>
</evidence>
<evidence type="ECO:0000313" key="1">
    <source>
        <dbReference type="EMBL" id="KAJ8133468.1"/>
    </source>
</evidence>
<protein>
    <submittedName>
        <fullName evidence="1">Uncharacterized protein</fullName>
    </submittedName>
</protein>
<proteinExistence type="predicted"/>
<keyword evidence="2" id="KW-1185">Reference proteome</keyword>
<sequence length="945" mass="104612">MGNGYSRNKFPVQGKTAVITGGSSGMGLAFGRLLAEKGANVVIVARDEERLNQAVQHLQARRASKPETQRFHHVRADLTVPSESARVLQDVVEWNSGQPPDIVWCCAGRAHPALFIDTSLDQLKEQMDTNYFTSMYMAHATLTCWLQTAKSNAVDSLPPPSVKQILQRDARHLIFTSSLLALYSIAGYSPYSPSKAALRCLSDTLSQEVKLYAAAHPKEPPIRLHTIFPAAVFTEGHKAQNVIKPALTKMLEGSAGQTPEAIATKSVEALERGAEMITTDALSDLVRGSMLGGSIRGSAESNNAYVFSRISTVGGFGWISLLPSEAGERKKVLEDVEYNIFAFPAGMVICDYLSDSGTSAMTDVQWATLMRADESYGRNWGYYCLLDAFRDTFERGKDKQHVFHRLLTGTADIGLYRQKFLFPYQGGFVNGGLYQLERPNFFIVPQGRCAEFLLFSTLMSMIKEVSTVSISGRPAVVSNGFFDTTAANAASVGFSLQTFTQPGLESPFPRELIGRENPFKGNLDVASTEAFLNEHPGEVVMILMTITNNLAAAQPVSMANIRATASLAKREQISLFFDACRFAENALFIQRYEAGYSNKTIPDIVQEMFSYADGFTISLKKDGLANMGGALCFRDKGLFASKYEGIGLHFKERQIVSFGNDSYGGMSGRDLMAAAAGLYEIVKEPYLRRRVSQVQVFAEKLQHNGIGVLSPPGGHAVYLDMDDFFYGCDREPDDFASVGFTLQLLQDYGIRAAEAGPFGWEWDKKSPEDRKKIPNLVRFAVPRNTMSDEHIDYTVAAIKELYARRHTIPNVEITRGKDSRLRHFQCGMKPVPISKTPSITRTYLGEATRQLSLISRAIDQREIERDQLLRAIALATGEWGNECVPIETSTSRWASNVGNDHSPFEYSVAMDQSTGDAEIRFVIEARPDIDDPNNLQEQRTKQQCH</sequence>
<reference evidence="1" key="1">
    <citation type="submission" date="2022-12" db="EMBL/GenBank/DDBJ databases">
        <title>Genome Sequence of Lasiodiplodia mahajangana.</title>
        <authorList>
            <person name="Buettner E."/>
        </authorList>
    </citation>
    <scope>NUCLEOTIDE SEQUENCE</scope>
    <source>
        <strain evidence="1">VT137</strain>
    </source>
</reference>
<comment type="caution">
    <text evidence="1">The sequence shown here is derived from an EMBL/GenBank/DDBJ whole genome shotgun (WGS) entry which is preliminary data.</text>
</comment>
<dbReference type="EMBL" id="JAPUUL010000011">
    <property type="protein sequence ID" value="KAJ8133468.1"/>
    <property type="molecule type" value="Genomic_DNA"/>
</dbReference>